<protein>
    <submittedName>
        <fullName evidence="1">Uncharacterized protein</fullName>
    </submittedName>
</protein>
<evidence type="ECO:0000313" key="1">
    <source>
        <dbReference type="EMBL" id="MCU7556075.1"/>
    </source>
</evidence>
<reference evidence="2" key="1">
    <citation type="submission" date="2023-07" db="EMBL/GenBank/DDBJ databases">
        <title>Study on multiphase classification of strain Alteromonas salexigens isolated from the Yellow Sea.</title>
        <authorList>
            <person name="Sun L."/>
        </authorList>
    </citation>
    <scope>NUCLEOTIDE SEQUENCE [LARGE SCALE GENOMIC DNA]</scope>
    <source>
        <strain evidence="2">ASW11-19</strain>
    </source>
</reference>
<evidence type="ECO:0000313" key="2">
    <source>
        <dbReference type="Proteomes" id="UP001209257"/>
    </source>
</evidence>
<organism evidence="1 2">
    <name type="scientific">Alteromonas salexigens</name>
    <dbReference type="NCBI Taxonomy" id="2982530"/>
    <lineage>
        <taxon>Bacteria</taxon>
        <taxon>Pseudomonadati</taxon>
        <taxon>Pseudomonadota</taxon>
        <taxon>Gammaproteobacteria</taxon>
        <taxon>Alteromonadales</taxon>
        <taxon>Alteromonadaceae</taxon>
        <taxon>Alteromonas/Salinimonas group</taxon>
        <taxon>Alteromonas</taxon>
    </lineage>
</organism>
<keyword evidence="2" id="KW-1185">Reference proteome</keyword>
<dbReference type="Proteomes" id="UP001209257">
    <property type="component" value="Unassembled WGS sequence"/>
</dbReference>
<gene>
    <name evidence="1" type="ORF">OCL06_15900</name>
</gene>
<dbReference type="EMBL" id="JAOTJC010000016">
    <property type="protein sequence ID" value="MCU7556075.1"/>
    <property type="molecule type" value="Genomic_DNA"/>
</dbReference>
<proteinExistence type="predicted"/>
<accession>A0ABT2VRX5</accession>
<comment type="caution">
    <text evidence="1">The sequence shown here is derived from an EMBL/GenBank/DDBJ whole genome shotgun (WGS) entry which is preliminary data.</text>
</comment>
<dbReference type="RefSeq" id="WP_262996375.1">
    <property type="nucleotide sequence ID" value="NZ_JAOTJC010000016.1"/>
</dbReference>
<sequence>MKLFNPKFNEGILFNGFMDIMVRALNVTDPGSESDFFVKIARMIKRDDTITHDEQIFRDYRANEVDAERLLAYLGVEVPDVHANHHSFDKNSYGAWIQIYYALDGYIPASEASEPLHSFRKFIEGHCKLESTQLALARSSQDCSSTNKFIKEWLWLTEVDLTSENPTLMFPYVIHMIMYWAACFELFLELSDKSDSDFILSKILPTCYEKNGGVCLSHSNEKLVTQVKHLWATTHHGKNKITNTQLFRDILVKQYKDKDIDTSCLFSCEEDTIDPNTDAIKKRFQRIREGKLFTLNQFRKDIVILRRPFCESEDDLAVIIPYLLVNLFTGCQMSLKDTGCDIELIVNSFEKYPELKAKVQERYNHFRVTGELHP</sequence>
<name>A0ABT2VRX5_9ALTE</name>